<dbReference type="Proteomes" id="UP000004968">
    <property type="component" value="Unassembled WGS sequence"/>
</dbReference>
<evidence type="ECO:0000313" key="1">
    <source>
        <dbReference type="EMBL" id="EFC94388.1"/>
    </source>
</evidence>
<dbReference type="AlphaFoldDB" id="D3AUW7"/>
<dbReference type="EMBL" id="ACIO01001150">
    <property type="protein sequence ID" value="EFC94388.1"/>
    <property type="molecule type" value="Genomic_DNA"/>
</dbReference>
<dbReference type="HOGENOM" id="CLU_1903834_0_0_9"/>
<protein>
    <submittedName>
        <fullName evidence="1">Uncharacterized protein</fullName>
    </submittedName>
</protein>
<sequence>MRFHQNYLNGGMEDEETYLADMKALEYDILYGDREVYGGENPYQTTDLQMGIDPITIDDIVYNDSNILVYGENFTPYSRICLDGKAVETTFVWPELIIAKNIPEKKVTDADITVWQIGRDKIPLGESAGTSHK</sequence>
<organism evidence="1 2">
    <name type="scientific">Hungatella hathewayi DSM 13479</name>
    <dbReference type="NCBI Taxonomy" id="566550"/>
    <lineage>
        <taxon>Bacteria</taxon>
        <taxon>Bacillati</taxon>
        <taxon>Bacillota</taxon>
        <taxon>Clostridia</taxon>
        <taxon>Lachnospirales</taxon>
        <taxon>Lachnospiraceae</taxon>
        <taxon>Hungatella</taxon>
    </lineage>
</organism>
<evidence type="ECO:0000313" key="2">
    <source>
        <dbReference type="Proteomes" id="UP000004968"/>
    </source>
</evidence>
<name>D3AUW7_9FIRM</name>
<accession>D3AUW7</accession>
<reference evidence="1 2" key="1">
    <citation type="submission" date="2010-01" db="EMBL/GenBank/DDBJ databases">
        <authorList>
            <person name="Weinstock G."/>
            <person name="Sodergren E."/>
            <person name="Clifton S."/>
            <person name="Fulton L."/>
            <person name="Fulton B."/>
            <person name="Courtney L."/>
            <person name="Fronick C."/>
            <person name="Harrison M."/>
            <person name="Strong C."/>
            <person name="Farmer C."/>
            <person name="Delahaunty K."/>
            <person name="Markovic C."/>
            <person name="Hall O."/>
            <person name="Minx P."/>
            <person name="Tomlinson C."/>
            <person name="Mitreva M."/>
            <person name="Nelson J."/>
            <person name="Hou S."/>
            <person name="Wollam A."/>
            <person name="Pepin K.H."/>
            <person name="Johnson M."/>
            <person name="Bhonagiri V."/>
            <person name="Nash W.E."/>
            <person name="Warren W."/>
            <person name="Chinwalla A."/>
            <person name="Mardis E.R."/>
            <person name="Wilson R.K."/>
        </authorList>
    </citation>
    <scope>NUCLEOTIDE SEQUENCE [LARGE SCALE GENOMIC DNA]</scope>
    <source>
        <strain evidence="1 2">DSM 13479</strain>
    </source>
</reference>
<comment type="caution">
    <text evidence="1">The sequence shown here is derived from an EMBL/GenBank/DDBJ whole genome shotgun (WGS) entry which is preliminary data.</text>
</comment>
<proteinExistence type="predicted"/>
<gene>
    <name evidence="1" type="ORF">CLOSTHATH_07437</name>
</gene>